<organism evidence="4">
    <name type="scientific">Tetraselmis sp. GSL018</name>
    <dbReference type="NCBI Taxonomy" id="582737"/>
    <lineage>
        <taxon>Eukaryota</taxon>
        <taxon>Viridiplantae</taxon>
        <taxon>Chlorophyta</taxon>
        <taxon>core chlorophytes</taxon>
        <taxon>Chlorodendrophyceae</taxon>
        <taxon>Chlorodendrales</taxon>
        <taxon>Chlorodendraceae</taxon>
        <taxon>Tetraselmis</taxon>
    </lineage>
</organism>
<dbReference type="PANTHER" id="PTHR48108:SF6">
    <property type="entry name" value="CBS DOMAIN-CONTAINING PROTEIN CBSX1, CHLOROPLASTIC"/>
    <property type="match status" value="1"/>
</dbReference>
<keyword evidence="1" id="KW-0677">Repeat</keyword>
<reference evidence="4" key="1">
    <citation type="submission" date="2014-05" db="EMBL/GenBank/DDBJ databases">
        <title>The transcriptome of the halophilic microalga Tetraselmis sp. GSL018 isolated from the Great Salt Lake, Utah.</title>
        <authorList>
            <person name="Jinkerson R.E."/>
            <person name="D'Adamo S."/>
            <person name="Posewitz M.C."/>
        </authorList>
    </citation>
    <scope>NUCLEOTIDE SEQUENCE</scope>
    <source>
        <strain evidence="4">GSL018</strain>
    </source>
</reference>
<evidence type="ECO:0000259" key="3">
    <source>
        <dbReference type="PROSITE" id="PS51371"/>
    </source>
</evidence>
<gene>
    <name evidence="4" type="ORF">TSPGSL018_14357</name>
</gene>
<dbReference type="AlphaFoldDB" id="A0A061S6W6"/>
<proteinExistence type="predicted"/>
<dbReference type="PROSITE" id="PS51371">
    <property type="entry name" value="CBS"/>
    <property type="match status" value="2"/>
</dbReference>
<evidence type="ECO:0000256" key="2">
    <source>
        <dbReference type="PROSITE-ProRule" id="PRU00703"/>
    </source>
</evidence>
<feature type="domain" description="CBS" evidence="3">
    <location>
        <begin position="189"/>
        <end position="245"/>
    </location>
</feature>
<dbReference type="InterPro" id="IPR000644">
    <property type="entry name" value="CBS_dom"/>
</dbReference>
<dbReference type="Pfam" id="PF00571">
    <property type="entry name" value="CBS"/>
    <property type="match status" value="2"/>
</dbReference>
<accession>A0A061S6W6</accession>
<dbReference type="InterPro" id="IPR051462">
    <property type="entry name" value="CBS_domain-containing"/>
</dbReference>
<dbReference type="Gene3D" id="3.10.580.10">
    <property type="entry name" value="CBS-domain"/>
    <property type="match status" value="1"/>
</dbReference>
<keyword evidence="2" id="KW-0129">CBS domain</keyword>
<protein>
    <submittedName>
        <fullName evidence="4">Cbs domain-containing protein chloroplastic-like</fullName>
    </submittedName>
</protein>
<sequence length="247" mass="25986">MLQLLSTSTRLRLGSMQYRSTCSNRTCCTCVASVQTLANAGFPSKFCQISKSKSAYIGFLQGRTTLQASAPGGGAPVDAGTSGEIANVITCREIMTKGEVVVCHPDTPVAEALETLGTRKLTGMPVMDRATGALVGVVSDFDLLSLEDIAGRAEGGGDIFPATGESWLAFKAVKNLLDKQAGKTVQDVMTPNPVTVTPDTSLEEAARLLLLKNIRRLPVLGDSGELIGVVSRSNIVQAAVKLRKGML</sequence>
<evidence type="ECO:0000313" key="4">
    <source>
        <dbReference type="EMBL" id="JAC78764.1"/>
    </source>
</evidence>
<dbReference type="SUPFAM" id="SSF54631">
    <property type="entry name" value="CBS-domain pair"/>
    <property type="match status" value="1"/>
</dbReference>
<dbReference type="EMBL" id="GBEZ01006647">
    <property type="protein sequence ID" value="JAC78764.1"/>
    <property type="molecule type" value="Transcribed_RNA"/>
</dbReference>
<dbReference type="SMART" id="SM00116">
    <property type="entry name" value="CBS"/>
    <property type="match status" value="2"/>
</dbReference>
<name>A0A061S6W6_9CHLO</name>
<feature type="domain" description="CBS" evidence="3">
    <location>
        <begin position="95"/>
        <end position="154"/>
    </location>
</feature>
<dbReference type="InterPro" id="IPR046342">
    <property type="entry name" value="CBS_dom_sf"/>
</dbReference>
<dbReference type="PANTHER" id="PTHR48108">
    <property type="entry name" value="CBS DOMAIN-CONTAINING PROTEIN CBSX2, CHLOROPLASTIC"/>
    <property type="match status" value="1"/>
</dbReference>
<evidence type="ECO:0000256" key="1">
    <source>
        <dbReference type="ARBA" id="ARBA00022737"/>
    </source>
</evidence>